<protein>
    <submittedName>
        <fullName evidence="9">BH4_AAA_HYDROXYL_2 domain-containing protein</fullName>
    </submittedName>
</protein>
<evidence type="ECO:0000256" key="5">
    <source>
        <dbReference type="ARBA" id="ARBA00023004"/>
    </source>
</evidence>
<dbReference type="Gene3D" id="1.10.800.10">
    <property type="entry name" value="Aromatic amino acid hydroxylase"/>
    <property type="match status" value="1"/>
</dbReference>
<evidence type="ECO:0000256" key="3">
    <source>
        <dbReference type="ARBA" id="ARBA00022723"/>
    </source>
</evidence>
<dbReference type="GO" id="GO:0006585">
    <property type="term" value="P:dopamine biosynthetic process from tyrosine"/>
    <property type="evidence" value="ECO:0007669"/>
    <property type="project" value="TreeGrafter"/>
</dbReference>
<comment type="similarity">
    <text evidence="2">Belongs to the biopterin-dependent aromatic amino acid hydroxylase family.</text>
</comment>
<dbReference type="InterPro" id="IPR001273">
    <property type="entry name" value="ArAA_hydroxylase"/>
</dbReference>
<dbReference type="InterPro" id="IPR036951">
    <property type="entry name" value="ArAA_hydroxylase_sf"/>
</dbReference>
<keyword evidence="4" id="KW-0560">Oxidoreductase</keyword>
<comment type="cofactor">
    <cofactor evidence="1">
        <name>Fe(2+)</name>
        <dbReference type="ChEBI" id="CHEBI:29033"/>
    </cofactor>
</comment>
<accession>A0A183BXU9</accession>
<dbReference type="AlphaFoldDB" id="A0A183BXU9"/>
<reference evidence="9" key="2">
    <citation type="submission" date="2016-06" db="UniProtKB">
        <authorList>
            <consortium name="WormBaseParasite"/>
        </authorList>
    </citation>
    <scope>IDENTIFICATION</scope>
</reference>
<dbReference type="PANTHER" id="PTHR11473:SF15">
    <property type="entry name" value="TYROSINE 3-MONOOXYGENASE"/>
    <property type="match status" value="1"/>
</dbReference>
<dbReference type="PANTHER" id="PTHR11473">
    <property type="entry name" value="AROMATIC AMINO ACID HYDROXYLASE"/>
    <property type="match status" value="1"/>
</dbReference>
<evidence type="ECO:0000256" key="4">
    <source>
        <dbReference type="ARBA" id="ARBA00023002"/>
    </source>
</evidence>
<reference evidence="8" key="1">
    <citation type="submission" date="2014-05" db="EMBL/GenBank/DDBJ databases">
        <title>The genome and life-stage specific transcriptomes of Globodera pallida elucidate key aspects of plant parasitism by a cyst nematode.</title>
        <authorList>
            <person name="Cotton J.A."/>
            <person name="Lilley C.J."/>
            <person name="Jones L.M."/>
            <person name="Kikuchi T."/>
            <person name="Reid A.J."/>
            <person name="Thorpe P."/>
            <person name="Tsai I.J."/>
            <person name="Beasley H."/>
            <person name="Blok V."/>
            <person name="Cock P.J.A."/>
            <person name="Van den Akker S.E."/>
            <person name="Holroyd N."/>
            <person name="Hunt M."/>
            <person name="Mantelin S."/>
            <person name="Naghra H."/>
            <person name="Pain A."/>
            <person name="Palomares-Rius J.E."/>
            <person name="Zarowiecki M."/>
            <person name="Berriman M."/>
            <person name="Jones J.T."/>
            <person name="Urwin P.E."/>
        </authorList>
    </citation>
    <scope>NUCLEOTIDE SEQUENCE [LARGE SCALE GENOMIC DNA]</scope>
    <source>
        <strain evidence="8">Lindley</strain>
    </source>
</reference>
<sequence>MHLVLSLHCSGDSRDVLQSALAKFSFIGLHLGHLETRPDLAHPGELEIRAQLSGKKVQFLDALTKLYACSDGPGHELFEPEVTALRPYADSDYQPVYFVAESIQKAMDSVRAYARSICPQRVNIYHPLSRTIQSVSTHTLVDCRMGQLQRKCAELCHLMETMKAETILEEEK</sequence>
<dbReference type="InterPro" id="IPR019774">
    <property type="entry name" value="Aromatic-AA_hydroxylase_C"/>
</dbReference>
<evidence type="ECO:0000313" key="9">
    <source>
        <dbReference type="WBParaSite" id="GPLIN_000543900"/>
    </source>
</evidence>
<dbReference type="GO" id="GO:0043204">
    <property type="term" value="C:perikaryon"/>
    <property type="evidence" value="ECO:0007669"/>
    <property type="project" value="TreeGrafter"/>
</dbReference>
<dbReference type="GO" id="GO:0005737">
    <property type="term" value="C:cytoplasm"/>
    <property type="evidence" value="ECO:0007669"/>
    <property type="project" value="TreeGrafter"/>
</dbReference>
<dbReference type="InterPro" id="IPR036329">
    <property type="entry name" value="Aro-AA_hydroxylase_C_sf"/>
</dbReference>
<dbReference type="SUPFAM" id="SSF56534">
    <property type="entry name" value="Aromatic aminoacid monoxygenases, catalytic and oligomerization domains"/>
    <property type="match status" value="1"/>
</dbReference>
<name>A0A183BXU9_GLOPA</name>
<feature type="domain" description="Biopterin-dependent aromatic amino acid hydroxylase family profile" evidence="7">
    <location>
        <begin position="1"/>
        <end position="163"/>
    </location>
</feature>
<evidence type="ECO:0000259" key="7">
    <source>
        <dbReference type="PROSITE" id="PS51410"/>
    </source>
</evidence>
<keyword evidence="8" id="KW-1185">Reference proteome</keyword>
<dbReference type="PROSITE" id="PS51410">
    <property type="entry name" value="BH4_AAA_HYDROXYL_2"/>
    <property type="match status" value="1"/>
</dbReference>
<dbReference type="WBParaSite" id="GPLIN_000543900">
    <property type="protein sequence ID" value="GPLIN_000543900"/>
    <property type="gene ID" value="GPLIN_000543900"/>
</dbReference>
<dbReference type="Pfam" id="PF00351">
    <property type="entry name" value="Biopterin_H"/>
    <property type="match status" value="1"/>
</dbReference>
<keyword evidence="5" id="KW-0408">Iron</keyword>
<organism evidence="8 9">
    <name type="scientific">Globodera pallida</name>
    <name type="common">Potato cyst nematode worm</name>
    <name type="synonym">Heterodera pallida</name>
    <dbReference type="NCBI Taxonomy" id="36090"/>
    <lineage>
        <taxon>Eukaryota</taxon>
        <taxon>Metazoa</taxon>
        <taxon>Ecdysozoa</taxon>
        <taxon>Nematoda</taxon>
        <taxon>Chromadorea</taxon>
        <taxon>Rhabditida</taxon>
        <taxon>Tylenchina</taxon>
        <taxon>Tylenchomorpha</taxon>
        <taxon>Tylenchoidea</taxon>
        <taxon>Heteroderidae</taxon>
        <taxon>Heteroderinae</taxon>
        <taxon>Globodera</taxon>
    </lineage>
</organism>
<dbReference type="GO" id="GO:0030424">
    <property type="term" value="C:axon"/>
    <property type="evidence" value="ECO:0007669"/>
    <property type="project" value="TreeGrafter"/>
</dbReference>
<keyword evidence="6" id="KW-0503">Monooxygenase</keyword>
<proteinExistence type="inferred from homology"/>
<evidence type="ECO:0000256" key="1">
    <source>
        <dbReference type="ARBA" id="ARBA00001954"/>
    </source>
</evidence>
<evidence type="ECO:0000256" key="6">
    <source>
        <dbReference type="ARBA" id="ARBA00023033"/>
    </source>
</evidence>
<dbReference type="Proteomes" id="UP000050741">
    <property type="component" value="Unassembled WGS sequence"/>
</dbReference>
<dbReference type="GO" id="GO:0004511">
    <property type="term" value="F:tyrosine 3-monooxygenase activity"/>
    <property type="evidence" value="ECO:0007669"/>
    <property type="project" value="TreeGrafter"/>
</dbReference>
<dbReference type="GO" id="GO:0005506">
    <property type="term" value="F:iron ion binding"/>
    <property type="evidence" value="ECO:0007669"/>
    <property type="project" value="InterPro"/>
</dbReference>
<evidence type="ECO:0000256" key="2">
    <source>
        <dbReference type="ARBA" id="ARBA00009712"/>
    </source>
</evidence>
<evidence type="ECO:0000313" key="8">
    <source>
        <dbReference type="Proteomes" id="UP000050741"/>
    </source>
</evidence>
<keyword evidence="3" id="KW-0479">Metal-binding</keyword>